<dbReference type="EMBL" id="PYGA01000008">
    <property type="protein sequence ID" value="PSK97358.1"/>
    <property type="molecule type" value="Genomic_DNA"/>
</dbReference>
<name>A0A2P8DJJ2_9ACTN</name>
<dbReference type="GO" id="GO:0006508">
    <property type="term" value="P:proteolysis"/>
    <property type="evidence" value="ECO:0007669"/>
    <property type="project" value="UniProtKB-KW"/>
</dbReference>
<keyword evidence="1" id="KW-1133">Transmembrane helix</keyword>
<proteinExistence type="predicted"/>
<gene>
    <name evidence="3" type="ORF">CLV63_10876</name>
</gene>
<keyword evidence="1" id="KW-0472">Membrane</keyword>
<dbReference type="AlphaFoldDB" id="A0A2P8DJJ2"/>
<keyword evidence="3" id="KW-0378">Hydrolase</keyword>
<dbReference type="GO" id="GO:0004175">
    <property type="term" value="F:endopeptidase activity"/>
    <property type="evidence" value="ECO:0007669"/>
    <property type="project" value="UniProtKB-ARBA"/>
</dbReference>
<evidence type="ECO:0000313" key="3">
    <source>
        <dbReference type="EMBL" id="PSK97358.1"/>
    </source>
</evidence>
<dbReference type="Proteomes" id="UP000240542">
    <property type="component" value="Unassembled WGS sequence"/>
</dbReference>
<evidence type="ECO:0000256" key="1">
    <source>
        <dbReference type="SAM" id="Phobius"/>
    </source>
</evidence>
<dbReference type="GO" id="GO:0080120">
    <property type="term" value="P:CAAX-box protein maturation"/>
    <property type="evidence" value="ECO:0007669"/>
    <property type="project" value="UniProtKB-ARBA"/>
</dbReference>
<feature type="transmembrane region" description="Helical" evidence="1">
    <location>
        <begin position="110"/>
        <end position="131"/>
    </location>
</feature>
<dbReference type="RefSeq" id="WP_106583258.1">
    <property type="nucleotide sequence ID" value="NZ_PYGA01000008.1"/>
</dbReference>
<evidence type="ECO:0000259" key="2">
    <source>
        <dbReference type="Pfam" id="PF02517"/>
    </source>
</evidence>
<dbReference type="InterPro" id="IPR003675">
    <property type="entry name" value="Rce1/LyrA-like_dom"/>
</dbReference>
<keyword evidence="3" id="KW-0645">Protease</keyword>
<sequence length="325" mass="33865">MADAPPGTPYHRIARTVRYRWWVPPVALVILVALVFLLQVLVVNIAGLVALLAGSPPEGTAIFGWVVPDFAVTLILTAMMIPAALLTARFVQRRRMGSLVSVEGRLRGRWLLICLGLALCGVAASLVYHFVLNEAVTPGQPFLGPFEGAGTFAIAVVVIALFMPFQAAGEEIALRGFLMQAVGSYGAGPDEAGGGRALDRFLRGPVLAILVSGGVFALLHNYDMLGKADVAVFGLAIAWLTWYTGGIEAAIALHVLHNALGMGLSAYHGTLADAGTGAADLANLAGTVIEVGVYTGAVVLAARWLGLRRTVPGTEPAEPPAAPSA</sequence>
<evidence type="ECO:0000313" key="4">
    <source>
        <dbReference type="Proteomes" id="UP000240542"/>
    </source>
</evidence>
<feature type="transmembrane region" description="Helical" evidence="1">
    <location>
        <begin position="231"/>
        <end position="256"/>
    </location>
</feature>
<feature type="domain" description="CAAX prenyl protease 2/Lysostaphin resistance protein A-like" evidence="2">
    <location>
        <begin position="156"/>
        <end position="260"/>
    </location>
</feature>
<feature type="transmembrane region" description="Helical" evidence="1">
    <location>
        <begin position="21"/>
        <end position="50"/>
    </location>
</feature>
<dbReference type="Pfam" id="PF02517">
    <property type="entry name" value="Rce1-like"/>
    <property type="match status" value="1"/>
</dbReference>
<keyword evidence="1" id="KW-0812">Transmembrane</keyword>
<feature type="transmembrane region" description="Helical" evidence="1">
    <location>
        <begin position="70"/>
        <end position="90"/>
    </location>
</feature>
<accession>A0A2P8DJJ2</accession>
<keyword evidence="4" id="KW-1185">Reference proteome</keyword>
<dbReference type="OrthoDB" id="2680086at2"/>
<protein>
    <submittedName>
        <fullName evidence="3">CAAX prenyl protease-like protein</fullName>
    </submittedName>
</protein>
<feature type="transmembrane region" description="Helical" evidence="1">
    <location>
        <begin position="151"/>
        <end position="169"/>
    </location>
</feature>
<organism evidence="3 4">
    <name type="scientific">Murinocardiopsis flavida</name>
    <dbReference type="NCBI Taxonomy" id="645275"/>
    <lineage>
        <taxon>Bacteria</taxon>
        <taxon>Bacillati</taxon>
        <taxon>Actinomycetota</taxon>
        <taxon>Actinomycetes</taxon>
        <taxon>Streptosporangiales</taxon>
        <taxon>Nocardiopsidaceae</taxon>
        <taxon>Murinocardiopsis</taxon>
    </lineage>
</organism>
<reference evidence="3 4" key="1">
    <citation type="submission" date="2018-03" db="EMBL/GenBank/DDBJ databases">
        <title>Genomic Encyclopedia of Archaeal and Bacterial Type Strains, Phase II (KMG-II): from individual species to whole genera.</title>
        <authorList>
            <person name="Goeker M."/>
        </authorList>
    </citation>
    <scope>NUCLEOTIDE SEQUENCE [LARGE SCALE GENOMIC DNA]</scope>
    <source>
        <strain evidence="3 4">DSM 45312</strain>
    </source>
</reference>
<comment type="caution">
    <text evidence="3">The sequence shown here is derived from an EMBL/GenBank/DDBJ whole genome shotgun (WGS) entry which is preliminary data.</text>
</comment>